<organism evidence="3 4">
    <name type="scientific">Aliirhizobium smilacinae</name>
    <dbReference type="NCBI Taxonomy" id="1395944"/>
    <lineage>
        <taxon>Bacteria</taxon>
        <taxon>Pseudomonadati</taxon>
        <taxon>Pseudomonadota</taxon>
        <taxon>Alphaproteobacteria</taxon>
        <taxon>Hyphomicrobiales</taxon>
        <taxon>Rhizobiaceae</taxon>
        <taxon>Aliirhizobium</taxon>
    </lineage>
</organism>
<evidence type="ECO:0000313" key="3">
    <source>
        <dbReference type="EMBL" id="TNM61626.1"/>
    </source>
</evidence>
<feature type="domain" description="DUF1468" evidence="2">
    <location>
        <begin position="12"/>
        <end position="145"/>
    </location>
</feature>
<dbReference type="InterPro" id="IPR009936">
    <property type="entry name" value="DUF1468"/>
</dbReference>
<protein>
    <submittedName>
        <fullName evidence="3">Tripartite tricarboxylate transporter TctB family protein</fullName>
    </submittedName>
</protein>
<proteinExistence type="predicted"/>
<evidence type="ECO:0000259" key="2">
    <source>
        <dbReference type="Pfam" id="PF07331"/>
    </source>
</evidence>
<keyword evidence="1" id="KW-1133">Transmembrane helix</keyword>
<dbReference type="EMBL" id="VDMN01000005">
    <property type="protein sequence ID" value="TNM61626.1"/>
    <property type="molecule type" value="Genomic_DNA"/>
</dbReference>
<evidence type="ECO:0000313" key="4">
    <source>
        <dbReference type="Proteomes" id="UP000311605"/>
    </source>
</evidence>
<feature type="transmembrane region" description="Helical" evidence="1">
    <location>
        <begin position="12"/>
        <end position="30"/>
    </location>
</feature>
<feature type="transmembrane region" description="Helical" evidence="1">
    <location>
        <begin position="80"/>
        <end position="107"/>
    </location>
</feature>
<dbReference type="OrthoDB" id="5186924at2"/>
<dbReference type="Proteomes" id="UP000311605">
    <property type="component" value="Unassembled WGS sequence"/>
</dbReference>
<name>A0A5C4XDR7_9HYPH</name>
<dbReference type="AlphaFoldDB" id="A0A5C4XDR7"/>
<sequence length="152" mass="16226">MTQIRGQKDLGIGVIYLALGLAGFIIARDYSFGTSGRMGPGYFPTIISGLLILFGIIAMLRGLMREGQPIGSLNWKGMALITLSVCAFGYLLETAGVIVALLALILISAAASERFRFELRAALGLVAFIIVCAVVFIKGLGVPMPLIGEWFK</sequence>
<keyword evidence="4" id="KW-1185">Reference proteome</keyword>
<accession>A0A5C4XDR7</accession>
<dbReference type="RefSeq" id="WP_139678074.1">
    <property type="nucleotide sequence ID" value="NZ_VDMN01000005.1"/>
</dbReference>
<keyword evidence="1" id="KW-0812">Transmembrane</keyword>
<feature type="transmembrane region" description="Helical" evidence="1">
    <location>
        <begin position="42"/>
        <end position="60"/>
    </location>
</feature>
<feature type="transmembrane region" description="Helical" evidence="1">
    <location>
        <begin position="119"/>
        <end position="137"/>
    </location>
</feature>
<keyword evidence="1" id="KW-0472">Membrane</keyword>
<dbReference type="Pfam" id="PF07331">
    <property type="entry name" value="TctB"/>
    <property type="match status" value="1"/>
</dbReference>
<gene>
    <name evidence="3" type="ORF">FHP24_20380</name>
</gene>
<reference evidence="3 4" key="1">
    <citation type="submission" date="2019-06" db="EMBL/GenBank/DDBJ databases">
        <title>The draft genome of Rhizobium smilacinae PTYR-5.</title>
        <authorList>
            <person name="Liu L."/>
            <person name="Li L."/>
            <person name="Zhang X."/>
        </authorList>
    </citation>
    <scope>NUCLEOTIDE SEQUENCE [LARGE SCALE GENOMIC DNA]</scope>
    <source>
        <strain evidence="3 4">PTYR-5</strain>
    </source>
</reference>
<evidence type="ECO:0000256" key="1">
    <source>
        <dbReference type="SAM" id="Phobius"/>
    </source>
</evidence>
<comment type="caution">
    <text evidence="3">The sequence shown here is derived from an EMBL/GenBank/DDBJ whole genome shotgun (WGS) entry which is preliminary data.</text>
</comment>